<dbReference type="PANTHER" id="PTHR35024:SF4">
    <property type="entry name" value="POLYMER-FORMING CYTOSKELETAL PROTEIN"/>
    <property type="match status" value="1"/>
</dbReference>
<comment type="similarity">
    <text evidence="1">Belongs to the bactofilin family.</text>
</comment>
<keyword evidence="3" id="KW-1185">Reference proteome</keyword>
<sequence>MFNRKRPTSDHANVATSLIAQGTCMTGDISFTGSLFLDGRIDGQVIATEPGALLTIGEQGVVRGNIDVPAAVVHGHVSGDVYTTERLELASSARIAGDLHYRSILVVAGAQINGRMHHRSPEGEASSASAMPSDDFAEVVVSAEIRSEEVATSSEETTEALSAAKTFEPTNDASVDALKQTAVAAEPLLVVRPRKRGRMR</sequence>
<evidence type="ECO:0000313" key="2">
    <source>
        <dbReference type="EMBL" id="MBM7120678.1"/>
    </source>
</evidence>
<accession>A0ABS2JP11</accession>
<evidence type="ECO:0000313" key="3">
    <source>
        <dbReference type="Proteomes" id="UP001430065"/>
    </source>
</evidence>
<organism evidence="2 3">
    <name type="scientific">Dyella kyungheensis</name>
    <dbReference type="NCBI Taxonomy" id="1242174"/>
    <lineage>
        <taxon>Bacteria</taxon>
        <taxon>Pseudomonadati</taxon>
        <taxon>Pseudomonadota</taxon>
        <taxon>Gammaproteobacteria</taxon>
        <taxon>Lysobacterales</taxon>
        <taxon>Rhodanobacteraceae</taxon>
        <taxon>Dyella</taxon>
    </lineage>
</organism>
<dbReference type="RefSeq" id="WP_204635134.1">
    <property type="nucleotide sequence ID" value="NZ_JADIKC010000003.1"/>
</dbReference>
<evidence type="ECO:0000256" key="1">
    <source>
        <dbReference type="ARBA" id="ARBA00044755"/>
    </source>
</evidence>
<dbReference type="PANTHER" id="PTHR35024">
    <property type="entry name" value="HYPOTHETICAL CYTOSOLIC PROTEIN"/>
    <property type="match status" value="1"/>
</dbReference>
<dbReference type="Pfam" id="PF04519">
    <property type="entry name" value="Bactofilin"/>
    <property type="match status" value="1"/>
</dbReference>
<dbReference type="InterPro" id="IPR007607">
    <property type="entry name" value="BacA/B"/>
</dbReference>
<gene>
    <name evidence="2" type="ORF">ISP20_05835</name>
</gene>
<reference evidence="2 3" key="1">
    <citation type="submission" date="2020-10" db="EMBL/GenBank/DDBJ databases">
        <title>Phylogeny of dyella-like bacteria.</title>
        <authorList>
            <person name="Fu J."/>
        </authorList>
    </citation>
    <scope>NUCLEOTIDE SEQUENCE [LARGE SCALE GENOMIC DNA]</scope>
    <source>
        <strain evidence="2 3">THG-B117</strain>
    </source>
</reference>
<dbReference type="EMBL" id="JADIKC010000003">
    <property type="protein sequence ID" value="MBM7120678.1"/>
    <property type="molecule type" value="Genomic_DNA"/>
</dbReference>
<protein>
    <submittedName>
        <fullName evidence="2">Polymer-forming cytoskeletal protein</fullName>
    </submittedName>
</protein>
<dbReference type="Proteomes" id="UP001430065">
    <property type="component" value="Unassembled WGS sequence"/>
</dbReference>
<proteinExistence type="inferred from homology"/>
<name>A0ABS2JP11_9GAMM</name>
<comment type="caution">
    <text evidence="2">The sequence shown here is derived from an EMBL/GenBank/DDBJ whole genome shotgun (WGS) entry which is preliminary data.</text>
</comment>